<feature type="domain" description="3-hydroxyacyl-CoA dehydrogenase C-terminal" evidence="4">
    <location>
        <begin position="210"/>
        <end position="303"/>
    </location>
</feature>
<reference evidence="7" key="1">
    <citation type="submission" date="2021-04" db="EMBL/GenBank/DDBJ databases">
        <title>Phylogenetic analysis of Acidobacteriaceae.</title>
        <authorList>
            <person name="Qiu L."/>
            <person name="Zhang Q."/>
        </authorList>
    </citation>
    <scope>NUCLEOTIDE SEQUENCE</scope>
    <source>
        <strain evidence="7">DSM 25168</strain>
    </source>
</reference>
<gene>
    <name evidence="7" type="ORF">MOP44_13725</name>
</gene>
<accession>A0A9J7BIL4</accession>
<dbReference type="Proteomes" id="UP001059380">
    <property type="component" value="Chromosome"/>
</dbReference>
<organism evidence="7 8">
    <name type="scientific">Occallatibacter riparius</name>
    <dbReference type="NCBI Taxonomy" id="1002689"/>
    <lineage>
        <taxon>Bacteria</taxon>
        <taxon>Pseudomonadati</taxon>
        <taxon>Acidobacteriota</taxon>
        <taxon>Terriglobia</taxon>
        <taxon>Terriglobales</taxon>
        <taxon>Acidobacteriaceae</taxon>
        <taxon>Occallatibacter</taxon>
    </lineage>
</organism>
<dbReference type="SUPFAM" id="SSF48179">
    <property type="entry name" value="6-phosphogluconate dehydrogenase C-terminal domain-like"/>
    <property type="match status" value="2"/>
</dbReference>
<dbReference type="AlphaFoldDB" id="A0A9J7BIL4"/>
<proteinExistence type="predicted"/>
<dbReference type="InterPro" id="IPR036291">
    <property type="entry name" value="NAD(P)-bd_dom_sf"/>
</dbReference>
<keyword evidence="8" id="KW-1185">Reference proteome</keyword>
<dbReference type="EMBL" id="CP093313">
    <property type="protein sequence ID" value="UWZ81642.1"/>
    <property type="molecule type" value="Genomic_DNA"/>
</dbReference>
<dbReference type="Gene3D" id="3.90.226.10">
    <property type="entry name" value="2-enoyl-CoA Hydratase, Chain A, domain 1"/>
    <property type="match status" value="1"/>
</dbReference>
<evidence type="ECO:0000256" key="3">
    <source>
        <dbReference type="ARBA" id="ARBA00049556"/>
    </source>
</evidence>
<evidence type="ECO:0000256" key="1">
    <source>
        <dbReference type="ARBA" id="ARBA00023002"/>
    </source>
</evidence>
<dbReference type="Pfam" id="PF16113">
    <property type="entry name" value="ECH_2"/>
    <property type="match status" value="1"/>
</dbReference>
<evidence type="ECO:0000313" key="8">
    <source>
        <dbReference type="Proteomes" id="UP001059380"/>
    </source>
</evidence>
<keyword evidence="2" id="KW-0520">NAD</keyword>
<evidence type="ECO:0000313" key="7">
    <source>
        <dbReference type="EMBL" id="UWZ81642.1"/>
    </source>
</evidence>
<sequence length="821" mass="88389">MSTSAPAPTHSLNLSAQPLLVRRAAVLGAGTMGSRIAAHLANVGIPTLLLDMVPEGAHHKNKLAVLAIENLAKSKPAAFYDASFADRITPGNFEDDLPKLAGCDWVIEAVAENIAIKHKLLEKVVEHLGPNAILTTNTSGLPIAQIAKPMFAPIRQRFFGTHFFNPPRYMQLLELIPLPETDPQILSAFAAFADRLLGKQVVLANDTPNFIANRIGVTVMFTAATLMLQQGLTIEEADALTGQAIGWPRTGTFRLADMVGIDVLAHVAMNFPQGAAPGNFFDLLAEIVKRGWLGDKAKQGFYKKTRGAEGKEQREVLDLKTLEYRPLAKASIPSLEMAKNAATLKERLRILLANDPAKDKAAAFLWPLLSTLWNFSAERIGEAANDAPSIDRAMKAGFNWEMGPFEMWDAAGVRETVTRMKAMQLPVSAAVEELLDSGNEHWYAPDGPHCFNPASGAWDMVPRQPGHARVADYRRGRRPVQSCIVRANSGASLVDIGDHIGCIELHSLKNAIGGDVVSLVSSVLRADSDAVRDFAGFVISGDREHFSVGANLMQLLLAAQEGEWDEVNGAIRGFQQMTQLIKFCPRPVVVAPFGMTLGGGAEMCLHAARRQPHAETYIGLVEAGVGLIPGGGGTKEMLLRSVDAAAAIAPPDPKDPPSRFAQSAQMIAALRRTLETIAMAKVSASAVDARGLGLFSAADRVTFNRERLLLDAKAEVHALIEGGYTAPVPRAEIPAPGLAALATMESGIFLMGEAGYASEHDQKVARWAAYILAGGRITAGSLVSEQYLLDLEREAFLSLCGERKTQERIGFTLKTGKPLRN</sequence>
<feature type="domain" description="Enoyl-CoA hydratase/isomerase" evidence="6">
    <location>
        <begin position="510"/>
        <end position="634"/>
    </location>
</feature>
<dbReference type="CDD" id="cd06558">
    <property type="entry name" value="crotonase-like"/>
    <property type="match status" value="1"/>
</dbReference>
<dbReference type="RefSeq" id="WP_260790465.1">
    <property type="nucleotide sequence ID" value="NZ_CP093313.1"/>
</dbReference>
<evidence type="ECO:0000259" key="4">
    <source>
        <dbReference type="Pfam" id="PF00725"/>
    </source>
</evidence>
<protein>
    <submittedName>
        <fullName evidence="7">3-hydroxyacyl-CoA dehydrogenase NAD-binding domain-containing protein</fullName>
    </submittedName>
</protein>
<dbReference type="GO" id="GO:0070403">
    <property type="term" value="F:NAD+ binding"/>
    <property type="evidence" value="ECO:0007669"/>
    <property type="project" value="InterPro"/>
</dbReference>
<comment type="catalytic activity">
    <reaction evidence="3">
        <text>a (3S)-3-hydroxyacyl-CoA + NAD(+) = a 3-oxoacyl-CoA + NADH + H(+)</text>
        <dbReference type="Rhea" id="RHEA:22432"/>
        <dbReference type="ChEBI" id="CHEBI:15378"/>
        <dbReference type="ChEBI" id="CHEBI:57318"/>
        <dbReference type="ChEBI" id="CHEBI:57540"/>
        <dbReference type="ChEBI" id="CHEBI:57945"/>
        <dbReference type="ChEBI" id="CHEBI:90726"/>
        <dbReference type="EC" id="1.1.1.35"/>
    </reaction>
</comment>
<dbReference type="PANTHER" id="PTHR48075:SF7">
    <property type="entry name" value="3-HYDROXYACYL-COA DEHYDROGENASE-RELATED"/>
    <property type="match status" value="1"/>
</dbReference>
<dbReference type="InterPro" id="IPR008927">
    <property type="entry name" value="6-PGluconate_DH-like_C_sf"/>
</dbReference>
<dbReference type="KEGG" id="orp:MOP44_13725"/>
<evidence type="ECO:0000256" key="2">
    <source>
        <dbReference type="ARBA" id="ARBA00023027"/>
    </source>
</evidence>
<dbReference type="PANTHER" id="PTHR48075">
    <property type="entry name" value="3-HYDROXYACYL-COA DEHYDROGENASE FAMILY PROTEIN"/>
    <property type="match status" value="1"/>
</dbReference>
<name>A0A9J7BIL4_9BACT</name>
<evidence type="ECO:0000259" key="6">
    <source>
        <dbReference type="Pfam" id="PF16113"/>
    </source>
</evidence>
<dbReference type="Pfam" id="PF02737">
    <property type="entry name" value="3HCDH_N"/>
    <property type="match status" value="1"/>
</dbReference>
<dbReference type="InterPro" id="IPR006176">
    <property type="entry name" value="3-OHacyl-CoA_DH_NAD-bd"/>
</dbReference>
<dbReference type="Pfam" id="PF00725">
    <property type="entry name" value="3HCDH"/>
    <property type="match status" value="2"/>
</dbReference>
<dbReference type="GO" id="GO:0006631">
    <property type="term" value="P:fatty acid metabolic process"/>
    <property type="evidence" value="ECO:0007669"/>
    <property type="project" value="InterPro"/>
</dbReference>
<dbReference type="InterPro" id="IPR006108">
    <property type="entry name" value="3HC_DH_C"/>
</dbReference>
<dbReference type="GO" id="GO:0003857">
    <property type="term" value="F:(3S)-3-hydroxyacyl-CoA dehydrogenase (NAD+) activity"/>
    <property type="evidence" value="ECO:0007669"/>
    <property type="project" value="UniProtKB-EC"/>
</dbReference>
<keyword evidence="1" id="KW-0560">Oxidoreductase</keyword>
<evidence type="ECO:0000259" key="5">
    <source>
        <dbReference type="Pfam" id="PF02737"/>
    </source>
</evidence>
<dbReference type="Gene3D" id="1.10.1040.50">
    <property type="match status" value="1"/>
</dbReference>
<feature type="domain" description="3-hydroxyacyl-CoA dehydrogenase C-terminal" evidence="4">
    <location>
        <begin position="369"/>
        <end position="423"/>
    </location>
</feature>
<dbReference type="InterPro" id="IPR045004">
    <property type="entry name" value="ECH_dom"/>
</dbReference>
<dbReference type="Gene3D" id="3.40.50.720">
    <property type="entry name" value="NAD(P)-binding Rossmann-like Domain"/>
    <property type="match status" value="1"/>
</dbReference>
<dbReference type="SUPFAM" id="SSF52096">
    <property type="entry name" value="ClpP/crotonase"/>
    <property type="match status" value="1"/>
</dbReference>
<dbReference type="InterPro" id="IPR029045">
    <property type="entry name" value="ClpP/crotonase-like_dom_sf"/>
</dbReference>
<dbReference type="SUPFAM" id="SSF51735">
    <property type="entry name" value="NAD(P)-binding Rossmann-fold domains"/>
    <property type="match status" value="1"/>
</dbReference>
<feature type="domain" description="3-hydroxyacyl-CoA dehydrogenase NAD binding" evidence="5">
    <location>
        <begin position="24"/>
        <end position="206"/>
    </location>
</feature>